<sequence length="168" mass="19060">MSKEIVIHFFRDKDSATMACQIEGAKNIVSGFALSDTQFTPLHMLNIAMSQCLAELALRFLERRHLKPCCLITLSVSVNGTSQVRIERADVVLKLPLRLSEEDETVLIRVLHQCPIHAVISRSITTRIVVREDRESISYYEKNILTDMQHTAGSISPVPISDYALWHR</sequence>
<dbReference type="SUPFAM" id="SSF82784">
    <property type="entry name" value="OsmC-like"/>
    <property type="match status" value="1"/>
</dbReference>
<dbReference type="EMBL" id="WNJL01000012">
    <property type="protein sequence ID" value="NDU41674.1"/>
    <property type="molecule type" value="Genomic_DNA"/>
</dbReference>
<gene>
    <name evidence="1" type="ORF">GL267_03130</name>
</gene>
<dbReference type="InterPro" id="IPR015946">
    <property type="entry name" value="KH_dom-like_a/b"/>
</dbReference>
<evidence type="ECO:0000313" key="1">
    <source>
        <dbReference type="EMBL" id="NDU41674.1"/>
    </source>
</evidence>
<accession>A0A845UCP2</accession>
<protein>
    <recommendedName>
        <fullName evidence="2">Osmotically inducible protein OsmC</fullName>
    </recommendedName>
</protein>
<name>A0A845UCP2_9PROT</name>
<dbReference type="RefSeq" id="WP_203524992.1">
    <property type="nucleotide sequence ID" value="NZ_CP127524.1"/>
</dbReference>
<evidence type="ECO:0008006" key="2">
    <source>
        <dbReference type="Google" id="ProtNLM"/>
    </source>
</evidence>
<dbReference type="Gene3D" id="3.30.300.20">
    <property type="match status" value="1"/>
</dbReference>
<organism evidence="1">
    <name type="scientific">Acidithiobacillus ferrianus</name>
    <dbReference type="NCBI Taxonomy" id="2678518"/>
    <lineage>
        <taxon>Bacteria</taxon>
        <taxon>Pseudomonadati</taxon>
        <taxon>Pseudomonadota</taxon>
        <taxon>Acidithiobacillia</taxon>
        <taxon>Acidithiobacillales</taxon>
        <taxon>Acidithiobacillaceae</taxon>
        <taxon>Acidithiobacillus</taxon>
    </lineage>
</organism>
<dbReference type="AlphaFoldDB" id="A0A845UCP2"/>
<comment type="caution">
    <text evidence="1">The sequence shown here is derived from an EMBL/GenBank/DDBJ whole genome shotgun (WGS) entry which is preliminary data.</text>
</comment>
<proteinExistence type="predicted"/>
<reference evidence="1" key="1">
    <citation type="submission" date="2019-11" db="EMBL/GenBank/DDBJ databases">
        <title>Acidithiobacillus ferrianus sp. nov.: a facultatively anaerobic and extremely acidophilic chemolithoautotroph.</title>
        <authorList>
            <person name="Norris P.R."/>
            <person name="Falagan C."/>
            <person name="Moya-Beltran A."/>
            <person name="Castro M."/>
            <person name="Quatrini R."/>
            <person name="Johnson D.B."/>
        </authorList>
    </citation>
    <scope>NUCLEOTIDE SEQUENCE [LARGE SCALE GENOMIC DNA]</scope>
    <source>
        <strain evidence="1">MG</strain>
    </source>
</reference>
<dbReference type="InterPro" id="IPR036102">
    <property type="entry name" value="OsmC/Ohrsf"/>
</dbReference>